<keyword evidence="12" id="KW-1185">Reference proteome</keyword>
<evidence type="ECO:0000256" key="7">
    <source>
        <dbReference type="ARBA" id="ARBA00023136"/>
    </source>
</evidence>
<dbReference type="OrthoDB" id="230260at2"/>
<feature type="transmembrane region" description="Helical" evidence="8">
    <location>
        <begin position="21"/>
        <end position="40"/>
    </location>
</feature>
<keyword evidence="4" id="KW-0547">Nucleotide-binding</keyword>
<dbReference type="InterPro" id="IPR005702">
    <property type="entry name" value="Wzc-like_C"/>
</dbReference>
<evidence type="ECO:0000256" key="8">
    <source>
        <dbReference type="SAM" id="Phobius"/>
    </source>
</evidence>
<dbReference type="Proteomes" id="UP000095463">
    <property type="component" value="Unassembled WGS sequence"/>
</dbReference>
<sequence length="711" mass="76399">MTDQGFDLRSILGLLRRQARLIAITVLAVLVVATAAVFTMKPIYTASTLVLVDPSRKDLLDPNAQMGGGSGESARVDSEVELAKSEATLLQTIEDENLIDDPEFGVRLGFRDTVLSFFRITEATLPTGDEALQSVMAKLRESITVQRRGLTFMLAIQARSPNPATAARIANAVAAAYIKVQLAAKIGSTLASRDIIQGRIAGASAAVSQSEGAFDKFIEDNIDSITAETGRTDLTALRAQLKEVGGNRARDAAVAELVQRSLEQRDWAAVSANLGSQAIAALAEQRQQLVNSLADTVDASQQSIDLRAEVAKLDTELENSTTAELTTMRQRVATYQSQASDIRNQLRTSILSTDLPPDVLTNIYELQQNAEIARTQYQTLLSRLRELEAQAYLQVADSRVVSQTLPPSEPSFPNPRQILTLAGLAALGLGIGLAFLRENFVGGFTSEAQLHSFLRGPVISAVPRQKEARAGAGDGGIGEYMVSSPLSIFAESVRRIRVGIDQSLQRSEAHRPAGGIVIMVSSASPSEGKSTLALSITRAYALAGHKTLLIDCDLRKPSIHRQLGLEPSTGLLEYLNHAVKEDALPSIMTVDDESGAQVVLGARRSDIATDSLLSSTTFARLISAARSTFDIIVLDTPPVGPVVDGLYLVKHADSIVFVVRWASTSQHDVRHAVTLLQGAKKPETEILAVLNQQEISKSAYSGKYAGYYTAT</sequence>
<keyword evidence="7 8" id="KW-0472">Membrane</keyword>
<evidence type="ECO:0000313" key="11">
    <source>
        <dbReference type="EMBL" id="OEO28642.1"/>
    </source>
</evidence>
<reference evidence="11 12" key="1">
    <citation type="journal article" date="2015" name="Genome Announc.">
        <title>Genome Assemblies of Three Soil-Associated Devosia species: D. insulae, D. limi, and D. soli.</title>
        <authorList>
            <person name="Hassan Y.I."/>
            <person name="Lepp D."/>
            <person name="Zhou T."/>
        </authorList>
    </citation>
    <scope>NUCLEOTIDE SEQUENCE [LARGE SCALE GENOMIC DNA]</scope>
    <source>
        <strain evidence="11 12">DS-56</strain>
    </source>
</reference>
<evidence type="ECO:0000259" key="9">
    <source>
        <dbReference type="Pfam" id="PF02706"/>
    </source>
</evidence>
<dbReference type="Pfam" id="PF09140">
    <property type="entry name" value="MipZ"/>
    <property type="match status" value="1"/>
</dbReference>
<proteinExistence type="predicted"/>
<accession>A0A1E5XJ70</accession>
<dbReference type="InterPro" id="IPR015223">
    <property type="entry name" value="MipZ"/>
</dbReference>
<keyword evidence="6 8" id="KW-1133">Transmembrane helix</keyword>
<dbReference type="PANTHER" id="PTHR32309">
    <property type="entry name" value="TYROSINE-PROTEIN KINASE"/>
    <property type="match status" value="1"/>
</dbReference>
<evidence type="ECO:0008006" key="13">
    <source>
        <dbReference type="Google" id="ProtNLM"/>
    </source>
</evidence>
<dbReference type="InterPro" id="IPR027417">
    <property type="entry name" value="P-loop_NTPase"/>
</dbReference>
<evidence type="ECO:0000256" key="6">
    <source>
        <dbReference type="ARBA" id="ARBA00022989"/>
    </source>
</evidence>
<evidence type="ECO:0000256" key="3">
    <source>
        <dbReference type="ARBA" id="ARBA00022692"/>
    </source>
</evidence>
<dbReference type="InterPro" id="IPR050445">
    <property type="entry name" value="Bact_polysacc_biosynth/exp"/>
</dbReference>
<dbReference type="Gene3D" id="3.40.50.300">
    <property type="entry name" value="P-loop containing nucleotide triphosphate hydrolases"/>
    <property type="match status" value="1"/>
</dbReference>
<dbReference type="EMBL" id="LAJE02000363">
    <property type="protein sequence ID" value="OEO28642.1"/>
    <property type="molecule type" value="Genomic_DNA"/>
</dbReference>
<dbReference type="SUPFAM" id="SSF52540">
    <property type="entry name" value="P-loop containing nucleoside triphosphate hydrolases"/>
    <property type="match status" value="1"/>
</dbReference>
<comment type="caution">
    <text evidence="11">The sequence shown here is derived from an EMBL/GenBank/DDBJ whole genome shotgun (WGS) entry which is preliminary data.</text>
</comment>
<keyword evidence="5" id="KW-0067">ATP-binding</keyword>
<evidence type="ECO:0000256" key="2">
    <source>
        <dbReference type="ARBA" id="ARBA00022475"/>
    </source>
</evidence>
<dbReference type="InterPro" id="IPR003856">
    <property type="entry name" value="LPS_length_determ_N"/>
</dbReference>
<dbReference type="Pfam" id="PF02706">
    <property type="entry name" value="Wzz"/>
    <property type="match status" value="1"/>
</dbReference>
<dbReference type="InterPro" id="IPR032807">
    <property type="entry name" value="GNVR"/>
</dbReference>
<comment type="subcellular location">
    <subcellularLocation>
        <location evidence="1">Cell membrane</location>
        <topology evidence="1">Multi-pass membrane protein</topology>
    </subcellularLocation>
</comment>
<feature type="domain" description="Polysaccharide chain length determinant N-terminal" evidence="9">
    <location>
        <begin position="6"/>
        <end position="95"/>
    </location>
</feature>
<name>A0A1E5XJ70_9HYPH</name>
<dbReference type="Pfam" id="PF13807">
    <property type="entry name" value="GNVR"/>
    <property type="match status" value="1"/>
</dbReference>
<organism evidence="11 12">
    <name type="scientific">Devosia insulae DS-56</name>
    <dbReference type="NCBI Taxonomy" id="1116389"/>
    <lineage>
        <taxon>Bacteria</taxon>
        <taxon>Pseudomonadati</taxon>
        <taxon>Pseudomonadota</taxon>
        <taxon>Alphaproteobacteria</taxon>
        <taxon>Hyphomicrobiales</taxon>
        <taxon>Devosiaceae</taxon>
        <taxon>Devosia</taxon>
    </lineage>
</organism>
<dbReference type="RefSeq" id="WP_069912124.1">
    <property type="nucleotide sequence ID" value="NZ_LAJE02000363.1"/>
</dbReference>
<keyword evidence="3 8" id="KW-0812">Transmembrane</keyword>
<protein>
    <recommendedName>
        <fullName evidence="13">AAA domain-containing protein</fullName>
    </recommendedName>
</protein>
<evidence type="ECO:0000256" key="5">
    <source>
        <dbReference type="ARBA" id="ARBA00022840"/>
    </source>
</evidence>
<keyword evidence="2" id="KW-1003">Cell membrane</keyword>
<dbReference type="AlphaFoldDB" id="A0A1E5XJ70"/>
<evidence type="ECO:0000259" key="10">
    <source>
        <dbReference type="Pfam" id="PF13807"/>
    </source>
</evidence>
<dbReference type="GO" id="GO:0005886">
    <property type="term" value="C:plasma membrane"/>
    <property type="evidence" value="ECO:0007669"/>
    <property type="project" value="UniProtKB-SubCell"/>
</dbReference>
<evidence type="ECO:0000256" key="4">
    <source>
        <dbReference type="ARBA" id="ARBA00022741"/>
    </source>
</evidence>
<evidence type="ECO:0000256" key="1">
    <source>
        <dbReference type="ARBA" id="ARBA00004651"/>
    </source>
</evidence>
<dbReference type="PANTHER" id="PTHR32309:SF13">
    <property type="entry name" value="FERRIC ENTEROBACTIN TRANSPORT PROTEIN FEPE"/>
    <property type="match status" value="1"/>
</dbReference>
<dbReference type="GO" id="GO:0004713">
    <property type="term" value="F:protein tyrosine kinase activity"/>
    <property type="evidence" value="ECO:0007669"/>
    <property type="project" value="TreeGrafter"/>
</dbReference>
<gene>
    <name evidence="11" type="ORF">VW23_004180</name>
</gene>
<feature type="domain" description="Tyrosine-protein kinase G-rich" evidence="10">
    <location>
        <begin position="365"/>
        <end position="438"/>
    </location>
</feature>
<dbReference type="CDD" id="cd05387">
    <property type="entry name" value="BY-kinase"/>
    <property type="match status" value="1"/>
</dbReference>
<evidence type="ECO:0000313" key="12">
    <source>
        <dbReference type="Proteomes" id="UP000095463"/>
    </source>
</evidence>